<name>A0A4R3MQA2_9FIRM</name>
<dbReference type="AlphaFoldDB" id="A0A4R3MQA2"/>
<dbReference type="PANTHER" id="PTHR40083:SF1">
    <property type="entry name" value="UPF0122 PROTEIN YLXM"/>
    <property type="match status" value="1"/>
</dbReference>
<evidence type="ECO:0000256" key="3">
    <source>
        <dbReference type="HAMAP-Rule" id="MF_00245"/>
    </source>
</evidence>
<dbReference type="Gene3D" id="1.10.10.10">
    <property type="entry name" value="Winged helix-like DNA-binding domain superfamily/Winged helix DNA-binding domain"/>
    <property type="match status" value="1"/>
</dbReference>
<comment type="similarity">
    <text evidence="1 3">Belongs to the UPF0122 family.</text>
</comment>
<protein>
    <recommendedName>
        <fullName evidence="3">UPF0122 protein EDC18_101270</fullName>
    </recommendedName>
</protein>
<dbReference type="NCBIfam" id="NF045758">
    <property type="entry name" value="YlxM"/>
    <property type="match status" value="1"/>
</dbReference>
<dbReference type="InterPro" id="IPR007394">
    <property type="entry name" value="UPF0122"/>
</dbReference>
<sequence length="119" mass="14195">MEKIVEQTLLYDFYGELLTEKQKKIYECYFLNDLSLGEISEQEGISRQGVYDTIKRTTKLLENYENKLNLVKKFDNNKKRVSDIYEYTNKILNRLDDKDKIIEETKKIQEIADSIINDL</sequence>
<comment type="caution">
    <text evidence="4">The sequence shown here is derived from an EMBL/GenBank/DDBJ whole genome shotgun (WGS) entry which is preliminary data.</text>
</comment>
<dbReference type="SUPFAM" id="SSF88659">
    <property type="entry name" value="Sigma3 and sigma4 domains of RNA polymerase sigma factors"/>
    <property type="match status" value="1"/>
</dbReference>
<accession>A0A4R3MQA2</accession>
<dbReference type="HAMAP" id="MF_00245">
    <property type="entry name" value="UPF0122"/>
    <property type="match status" value="1"/>
</dbReference>
<organism evidence="4 5">
    <name type="scientific">Natranaerovirga pectinivora</name>
    <dbReference type="NCBI Taxonomy" id="682400"/>
    <lineage>
        <taxon>Bacteria</taxon>
        <taxon>Bacillati</taxon>
        <taxon>Bacillota</taxon>
        <taxon>Clostridia</taxon>
        <taxon>Lachnospirales</taxon>
        <taxon>Natranaerovirgaceae</taxon>
        <taxon>Natranaerovirga</taxon>
    </lineage>
</organism>
<evidence type="ECO:0000256" key="1">
    <source>
        <dbReference type="ARBA" id="ARBA00008720"/>
    </source>
</evidence>
<dbReference type="OrthoDB" id="6392at2"/>
<dbReference type="PANTHER" id="PTHR40083">
    <property type="entry name" value="UPF0122 PROTEIN CBO2450/CLC_2298"/>
    <property type="match status" value="1"/>
</dbReference>
<dbReference type="InterPro" id="IPR054831">
    <property type="entry name" value="UPF0122_fam_protein"/>
</dbReference>
<dbReference type="Proteomes" id="UP000294902">
    <property type="component" value="Unassembled WGS sequence"/>
</dbReference>
<proteinExistence type="inferred from homology"/>
<dbReference type="Pfam" id="PF04297">
    <property type="entry name" value="UPF0122"/>
    <property type="match status" value="1"/>
</dbReference>
<dbReference type="InterPro" id="IPR013324">
    <property type="entry name" value="RNA_pol_sigma_r3/r4-like"/>
</dbReference>
<keyword evidence="5" id="KW-1185">Reference proteome</keyword>
<gene>
    <name evidence="4" type="ORF">EDC18_101270</name>
</gene>
<dbReference type="RefSeq" id="WP_132249484.1">
    <property type="nucleotide sequence ID" value="NZ_SMAL01000001.1"/>
</dbReference>
<dbReference type="EMBL" id="SMAL01000001">
    <property type="protein sequence ID" value="TCT16974.1"/>
    <property type="molecule type" value="Genomic_DNA"/>
</dbReference>
<reference evidence="4 5" key="1">
    <citation type="submission" date="2019-03" db="EMBL/GenBank/DDBJ databases">
        <title>Genomic Encyclopedia of Type Strains, Phase IV (KMG-IV): sequencing the most valuable type-strain genomes for metagenomic binning, comparative biology and taxonomic classification.</title>
        <authorList>
            <person name="Goeker M."/>
        </authorList>
    </citation>
    <scope>NUCLEOTIDE SEQUENCE [LARGE SCALE GENOMIC DNA]</scope>
    <source>
        <strain evidence="4 5">DSM 24629</strain>
    </source>
</reference>
<dbReference type="InterPro" id="IPR036388">
    <property type="entry name" value="WH-like_DNA-bd_sf"/>
</dbReference>
<evidence type="ECO:0000313" key="5">
    <source>
        <dbReference type="Proteomes" id="UP000294902"/>
    </source>
</evidence>
<evidence type="ECO:0000256" key="2">
    <source>
        <dbReference type="ARBA" id="ARBA00024764"/>
    </source>
</evidence>
<comment type="function">
    <text evidence="2 3">Might take part in the signal recognition particle (SRP) pathway. This is inferred from the conservation of its genetic proximity to ftsY/ffh. May be a regulatory protein.</text>
</comment>
<evidence type="ECO:0000313" key="4">
    <source>
        <dbReference type="EMBL" id="TCT16974.1"/>
    </source>
</evidence>